<dbReference type="RefSeq" id="WP_162858226.1">
    <property type="nucleotide sequence ID" value="NZ_JAOQJX010000009.1"/>
</dbReference>
<dbReference type="Proteomes" id="UP001652394">
    <property type="component" value="Unassembled WGS sequence"/>
</dbReference>
<organism evidence="1 2">
    <name type="scientific">Faecalicatena acetigenes</name>
    <dbReference type="NCBI Taxonomy" id="2981790"/>
    <lineage>
        <taxon>Bacteria</taxon>
        <taxon>Bacillati</taxon>
        <taxon>Bacillota</taxon>
        <taxon>Clostridia</taxon>
        <taxon>Lachnospirales</taxon>
        <taxon>Lachnospiraceae</taxon>
        <taxon>Faecalicatena</taxon>
    </lineage>
</organism>
<evidence type="ECO:0000313" key="1">
    <source>
        <dbReference type="EMBL" id="MCU6747521.1"/>
    </source>
</evidence>
<dbReference type="EMBL" id="JAOQJX010000009">
    <property type="protein sequence ID" value="MCU6747521.1"/>
    <property type="molecule type" value="Genomic_DNA"/>
</dbReference>
<evidence type="ECO:0000313" key="2">
    <source>
        <dbReference type="Proteomes" id="UP001652394"/>
    </source>
</evidence>
<reference evidence="1 2" key="1">
    <citation type="journal article" date="2021" name="ISME Commun">
        <title>Automated analysis of genomic sequences facilitates high-throughput and comprehensive description of bacteria.</title>
        <authorList>
            <person name="Hitch T.C.A."/>
        </authorList>
    </citation>
    <scope>NUCLEOTIDE SEQUENCE [LARGE SCALE GENOMIC DNA]</scope>
    <source>
        <strain evidence="1 2">H2_18</strain>
    </source>
</reference>
<gene>
    <name evidence="1" type="ORF">OCV51_07610</name>
</gene>
<proteinExistence type="predicted"/>
<comment type="caution">
    <text evidence="1">The sequence shown here is derived from an EMBL/GenBank/DDBJ whole genome shotgun (WGS) entry which is preliminary data.</text>
</comment>
<keyword evidence="2" id="KW-1185">Reference proteome</keyword>
<accession>A0ABT2TCH1</accession>
<sequence>MISGMTVKCCETCKHCKNAREIGEYECEGVIGNLVVLEDFLPTGDYFACEGDSWKEKE</sequence>
<name>A0ABT2TCH1_9FIRM</name>
<protein>
    <submittedName>
        <fullName evidence="1">Uncharacterized protein</fullName>
    </submittedName>
</protein>